<dbReference type="OrthoDB" id="9801646at2"/>
<dbReference type="EMBL" id="CP009574">
    <property type="protein sequence ID" value="AIT08819.1"/>
    <property type="molecule type" value="Genomic_DNA"/>
</dbReference>
<sequence length="242" mass="27764">MKQNLIKLILIYTCLQATIYANTSNKTIKLNKDITTKISSNFYNIQTGTKNYDFPTEVSITPKTTGIKINFKNDGSKFVYQNDNTTNNSELYDQEVFEVFIHSGDKVSNQYFEFELNPNAALFNAYIKKAGKEAYFLDASSQSNDKTTKHTTYNKLAWQVTKDSQKGSFSGELFIPYSLINKSQCYRANFLRIASYTDHSEEKNWKCNINTCSYLAFNPTYSTTFHIPDKMVILDIDSNNLV</sequence>
<keyword evidence="2" id="KW-1185">Reference proteome</keyword>
<gene>
    <name evidence="1" type="ORF">LO80_01725</name>
</gene>
<organism evidence="1 2">
    <name type="scientific">Candidatus Francisella endociliophora</name>
    <dbReference type="NCBI Taxonomy" id="653937"/>
    <lineage>
        <taxon>Bacteria</taxon>
        <taxon>Pseudomonadati</taxon>
        <taxon>Pseudomonadota</taxon>
        <taxon>Gammaproteobacteria</taxon>
        <taxon>Thiotrichales</taxon>
        <taxon>Francisellaceae</taxon>
        <taxon>Francisella</taxon>
    </lineage>
</organism>
<evidence type="ECO:0000313" key="1">
    <source>
        <dbReference type="EMBL" id="AIT08819.1"/>
    </source>
</evidence>
<dbReference type="Proteomes" id="UP000029672">
    <property type="component" value="Chromosome"/>
</dbReference>
<accession>A0A097EMM2</accession>
<dbReference type="Gene3D" id="2.60.40.1190">
    <property type="match status" value="1"/>
</dbReference>
<dbReference type="HOGENOM" id="CLU_102397_0_0_6"/>
<proteinExistence type="predicted"/>
<dbReference type="RefSeq" id="WP_040007989.1">
    <property type="nucleotide sequence ID" value="NZ_CP009574.1"/>
</dbReference>
<reference evidence="1 2" key="1">
    <citation type="submission" date="2014-10" db="EMBL/GenBank/DDBJ databases">
        <title>Whole genome sequence of Francisella endociliophora strain FSC1006, isolated from a laboratory culture of the marine ciliate Euplotes raikovi.</title>
        <authorList>
            <person name="Granberg M."/>
            <person name="Backman S."/>
            <person name="Lundmark E."/>
            <person name="Nilsson E."/>
            <person name="Karlsson E."/>
            <person name="Thelaus J."/>
            <person name="Ohrman C."/>
            <person name="Larkeryd A."/>
            <person name="Stenberg P."/>
        </authorList>
    </citation>
    <scope>NUCLEOTIDE SEQUENCE [LARGE SCALE GENOMIC DNA]</scope>
    <source>
        <strain evidence="1 2">FSC1006</strain>
    </source>
</reference>
<dbReference type="AlphaFoldDB" id="A0A097EMM2"/>
<protein>
    <submittedName>
        <fullName evidence="1">Uncharacterized protein</fullName>
    </submittedName>
</protein>
<name>A0A097EMM2_9GAMM</name>
<evidence type="ECO:0000313" key="2">
    <source>
        <dbReference type="Proteomes" id="UP000029672"/>
    </source>
</evidence>
<dbReference type="KEGG" id="frf:LO80_01725"/>
<dbReference type="CDD" id="cd09620">
    <property type="entry name" value="CBM9_like_3"/>
    <property type="match status" value="1"/>
</dbReference>